<dbReference type="InterPro" id="IPR027417">
    <property type="entry name" value="P-loop_NTPase"/>
</dbReference>
<dbReference type="SMART" id="SM00382">
    <property type="entry name" value="AAA"/>
    <property type="match status" value="2"/>
</dbReference>
<dbReference type="InterPro" id="IPR003593">
    <property type="entry name" value="AAA+_ATPase"/>
</dbReference>
<evidence type="ECO:0000313" key="2">
    <source>
        <dbReference type="EMBL" id="CAB3388155.1"/>
    </source>
</evidence>
<keyword evidence="3" id="KW-1185">Reference proteome</keyword>
<dbReference type="InterPro" id="IPR057373">
    <property type="entry name" value="ZNFX1"/>
</dbReference>
<name>A0A8S1E7A7_9INSE</name>
<evidence type="ECO:0000313" key="3">
    <source>
        <dbReference type="Proteomes" id="UP000494165"/>
    </source>
</evidence>
<dbReference type="InterPro" id="IPR041679">
    <property type="entry name" value="DNA2/NAM7-like_C"/>
</dbReference>
<dbReference type="GO" id="GO:0031380">
    <property type="term" value="C:nuclear RNA-directed RNA polymerase complex"/>
    <property type="evidence" value="ECO:0007669"/>
    <property type="project" value="TreeGrafter"/>
</dbReference>
<feature type="domain" description="AAA+ ATPase" evidence="1">
    <location>
        <begin position="262"/>
        <end position="419"/>
    </location>
</feature>
<organism evidence="2 3">
    <name type="scientific">Cloeon dipterum</name>
    <dbReference type="NCBI Taxonomy" id="197152"/>
    <lineage>
        <taxon>Eukaryota</taxon>
        <taxon>Metazoa</taxon>
        <taxon>Ecdysozoa</taxon>
        <taxon>Arthropoda</taxon>
        <taxon>Hexapoda</taxon>
        <taxon>Insecta</taxon>
        <taxon>Pterygota</taxon>
        <taxon>Palaeoptera</taxon>
        <taxon>Ephemeroptera</taxon>
        <taxon>Pisciforma</taxon>
        <taxon>Baetidae</taxon>
        <taxon>Cloeon</taxon>
    </lineage>
</organism>
<protein>
    <recommendedName>
        <fullName evidence="1">AAA+ ATPase domain-containing protein</fullName>
    </recommendedName>
</protein>
<proteinExistence type="predicted"/>
<dbReference type="EMBL" id="CADEPI010000703">
    <property type="protein sequence ID" value="CAB3388155.1"/>
    <property type="molecule type" value="Genomic_DNA"/>
</dbReference>
<gene>
    <name evidence="2" type="ORF">CLODIP_2_CD00571</name>
</gene>
<dbReference type="Pfam" id="PF13086">
    <property type="entry name" value="AAA_11"/>
    <property type="match status" value="2"/>
</dbReference>
<dbReference type="GO" id="GO:0004386">
    <property type="term" value="F:helicase activity"/>
    <property type="evidence" value="ECO:0007669"/>
    <property type="project" value="InterPro"/>
</dbReference>
<dbReference type="GO" id="GO:0031048">
    <property type="term" value="P:regulatory ncRNA-mediated heterochromatin formation"/>
    <property type="evidence" value="ECO:0007669"/>
    <property type="project" value="TreeGrafter"/>
</dbReference>
<dbReference type="OrthoDB" id="2423195at2759"/>
<dbReference type="FunFam" id="3.40.50.300:FF:001660">
    <property type="entry name" value="NF-X1 finger and helicase protein, putative"/>
    <property type="match status" value="2"/>
</dbReference>
<dbReference type="Gene3D" id="3.40.50.300">
    <property type="entry name" value="P-loop containing nucleotide triphosphate hydrolases"/>
    <property type="match status" value="4"/>
</dbReference>
<reference evidence="2 3" key="1">
    <citation type="submission" date="2020-04" db="EMBL/GenBank/DDBJ databases">
        <authorList>
            <person name="Alioto T."/>
            <person name="Alioto T."/>
            <person name="Gomez Garrido J."/>
        </authorList>
    </citation>
    <scope>NUCLEOTIDE SEQUENCE [LARGE SCALE GENOMIC DNA]</scope>
</reference>
<dbReference type="InterPro" id="IPR047187">
    <property type="entry name" value="SF1_C_Upf1"/>
</dbReference>
<dbReference type="CDD" id="cd17936">
    <property type="entry name" value="EEXXEc_NFX1"/>
    <property type="match status" value="2"/>
</dbReference>
<dbReference type="InterPro" id="IPR041677">
    <property type="entry name" value="DNA2/NAM7_AAA_11"/>
</dbReference>
<dbReference type="Pfam" id="PF25396">
    <property type="entry name" value="ZNFX1"/>
    <property type="match status" value="2"/>
</dbReference>
<evidence type="ECO:0000259" key="1">
    <source>
        <dbReference type="SMART" id="SM00382"/>
    </source>
</evidence>
<accession>A0A8S1E7A7</accession>
<dbReference type="PANTHER" id="PTHR10887">
    <property type="entry name" value="DNA2/NAM7 HELICASE FAMILY"/>
    <property type="match status" value="1"/>
</dbReference>
<dbReference type="InterPro" id="IPR045055">
    <property type="entry name" value="DNA2/NAM7-like"/>
</dbReference>
<comment type="caution">
    <text evidence="2">The sequence shown here is derived from an EMBL/GenBank/DDBJ whole genome shotgun (WGS) entry which is preliminary data.</text>
</comment>
<dbReference type="PANTHER" id="PTHR10887:SF341">
    <property type="entry name" value="NFX1-TYPE ZINC FINGER-CONTAINING PROTEIN 1"/>
    <property type="match status" value="1"/>
</dbReference>
<dbReference type="Proteomes" id="UP000494165">
    <property type="component" value="Unassembled WGS sequence"/>
</dbReference>
<dbReference type="CDD" id="cd18808">
    <property type="entry name" value="SF1_C_Upf1"/>
    <property type="match status" value="2"/>
</dbReference>
<dbReference type="SUPFAM" id="SSF52540">
    <property type="entry name" value="P-loop containing nucleoside triphosphate hydrolases"/>
    <property type="match status" value="2"/>
</dbReference>
<dbReference type="Pfam" id="PF13087">
    <property type="entry name" value="AAA_12"/>
    <property type="match status" value="2"/>
</dbReference>
<sequence>MEPNWDFRACSIYPTHAEVAGDVKAPLKANVVDGPFENVEQYLETHFWLMREEVVGPLRKKVNQIKRNRGNVECPPYMKAKFLRPNNKIEKLKGVKVSFTENGVSNEDSTGEKSQSLKHGSLVCFTCNSFETLFFATISNRDEKYIKKSLVFVEFTAKSKEDIFNNEYIMIESETFFGPYEHVLKALQRTEDFDFPFPQYFIGVSKSDALPKYKRNSSKTISIEGVDQDFTSVRLLEPNSWPTAAEIGLDESQLISLQAALTRELAFILGPPGTGKTYVGLTVAQILIENKAALNLKKPILVISSTNHSLDRFLIELLNLTDNFVRIGQQSKFSQLNPYNYNKLEGTWFERLAYQDVIGMTATKASEWRPKLNALSCEVVIVEDSSVLFDAQLFACLSKNCQHLIMIGGEKQLQPKLEDPDLASLNMNVSFFKRMLDNRESQKPLRYQYRMPPEITKLISPLIYPEMKHNSSMLSMHAPELLTKRVYFVTHNYPESPEEIEVRTPELKIKQWKSGNSKKNDQEASFVVALCKYLLLQKVAPLDVTILTTYSCQSATIKKLIKEEKKVEGLATVEVATVDNFQGGENKFIILSLVRSNSCGALGFLDEEHRIGVALSKTQNTLIIIGNMATLSSKSSIWRSIRQTLDEQDAINSWLELRCTTYPTGKHLVFMEELDKFERICSESGCTDPHRPPQPSVLPNLPAATMVNSYARRLISTRCGKRKSCGHICRVVCPPDDDHTLHRERCLELCLRMCRAGLHECQLQCNAPCKLCLQTRQESNWDFRTCSIYPTYDEVVGVVKAPLKANVVDGPFKSVEQYLETHFWLMREEVVGPLRQKVDQIKRNRGNVECPPYMTAQFLRSNAGHEKSKGYKLKITNVQSGSDKDTAELQSQSLMHGSLVCFTCNSFETLIFATISYRDKNFMEKSQVFVKFLSKFKEDIFTREYIMIESGTFFWSYEQVLQVIQRTEANDFPFPQYFIEVSKGDALPRYMRESSKTISIKGVDQDFASVQLLQPNSWPTAAEIGLDESQLLSLQAALTRELAFILGPPGTGKTYVGLTVAQILIENKAALNLKKPILVISSTNHSLDRFLIELLNLTDNFVRIGQQSKFPQLNPYNYNKLEGTWYERLAYQDVIGMTASKASEWRPKLTALGCEVVIIEDASVLFDAQLFACLPKNCQHLIMIGGEKQLQPKLKNPDDLASFNLNVSFFKRMLDNRGSQKPLRFQYRMPPEMTKLISPLIYPEMKHNANVLSLPVLELLPNRVSFVTHNYPESPEEIEVRTPEQNIKHWKTGNSKKNYQEASFVVALCKYLLLQKVAPLDVTILTTYLSQSDLIKKLIKEEKSKARGLASVDVATVDNFQGGENKFIILSLVRSNSCGALGFLDEEHRIGVALSKAQNALIIIGNMGTLSSRSSNWCSIKQTLDEQDLLNSWLELRCMANPLGKHLVTLEELDKFERICTPFPNGIRYLSLSHCSSHQRSQLCFQQANIEIEDTNQL</sequence>
<feature type="domain" description="AAA+ ATPase" evidence="1">
    <location>
        <begin position="1039"/>
        <end position="1294"/>
    </location>
</feature>